<gene>
    <name evidence="1" type="ORF">ElyMa_003467900</name>
</gene>
<name>A0AAV4EB59_9GAST</name>
<keyword evidence="2" id="KW-1185">Reference proteome</keyword>
<dbReference type="Proteomes" id="UP000762676">
    <property type="component" value="Unassembled WGS sequence"/>
</dbReference>
<accession>A0AAV4EB59</accession>
<protein>
    <submittedName>
        <fullName evidence="1">Uncharacterized protein</fullName>
    </submittedName>
</protein>
<evidence type="ECO:0000313" key="1">
    <source>
        <dbReference type="EMBL" id="GFR57909.1"/>
    </source>
</evidence>
<evidence type="ECO:0000313" key="2">
    <source>
        <dbReference type="Proteomes" id="UP000762676"/>
    </source>
</evidence>
<reference evidence="1 2" key="1">
    <citation type="journal article" date="2021" name="Elife">
        <title>Chloroplast acquisition without the gene transfer in kleptoplastic sea slugs, Plakobranchus ocellatus.</title>
        <authorList>
            <person name="Maeda T."/>
            <person name="Takahashi S."/>
            <person name="Yoshida T."/>
            <person name="Shimamura S."/>
            <person name="Takaki Y."/>
            <person name="Nagai Y."/>
            <person name="Toyoda A."/>
            <person name="Suzuki Y."/>
            <person name="Arimoto A."/>
            <person name="Ishii H."/>
            <person name="Satoh N."/>
            <person name="Nishiyama T."/>
            <person name="Hasebe M."/>
            <person name="Maruyama T."/>
            <person name="Minagawa J."/>
            <person name="Obokata J."/>
            <person name="Shigenobu S."/>
        </authorList>
    </citation>
    <scope>NUCLEOTIDE SEQUENCE [LARGE SCALE GENOMIC DNA]</scope>
</reference>
<dbReference type="AlphaFoldDB" id="A0AAV4EB59"/>
<proteinExistence type="predicted"/>
<sequence length="74" mass="8643">EVERLQLEKTWCYDVKGNRTTPTAEEHAAEISQKLAEYPHLVEDTVKALRQKKMDLQSDLQKLQQNTEELNPFS</sequence>
<feature type="non-terminal residue" evidence="1">
    <location>
        <position position="1"/>
    </location>
</feature>
<comment type="caution">
    <text evidence="1">The sequence shown here is derived from an EMBL/GenBank/DDBJ whole genome shotgun (WGS) entry which is preliminary data.</text>
</comment>
<organism evidence="1 2">
    <name type="scientific">Elysia marginata</name>
    <dbReference type="NCBI Taxonomy" id="1093978"/>
    <lineage>
        <taxon>Eukaryota</taxon>
        <taxon>Metazoa</taxon>
        <taxon>Spiralia</taxon>
        <taxon>Lophotrochozoa</taxon>
        <taxon>Mollusca</taxon>
        <taxon>Gastropoda</taxon>
        <taxon>Heterobranchia</taxon>
        <taxon>Euthyneura</taxon>
        <taxon>Panpulmonata</taxon>
        <taxon>Sacoglossa</taxon>
        <taxon>Placobranchoidea</taxon>
        <taxon>Plakobranchidae</taxon>
        <taxon>Elysia</taxon>
    </lineage>
</organism>
<dbReference type="EMBL" id="BMAT01007116">
    <property type="protein sequence ID" value="GFR57909.1"/>
    <property type="molecule type" value="Genomic_DNA"/>
</dbReference>